<evidence type="ECO:0000256" key="8">
    <source>
        <dbReference type="ARBA" id="ARBA00022989"/>
    </source>
</evidence>
<evidence type="ECO:0000256" key="3">
    <source>
        <dbReference type="ARBA" id="ARBA00012438"/>
    </source>
</evidence>
<dbReference type="Pfam" id="PF00672">
    <property type="entry name" value="HAMP"/>
    <property type="match status" value="1"/>
</dbReference>
<dbReference type="InterPro" id="IPR003660">
    <property type="entry name" value="HAMP_dom"/>
</dbReference>
<dbReference type="InterPro" id="IPR036890">
    <property type="entry name" value="HATPase_C_sf"/>
</dbReference>
<feature type="transmembrane region" description="Helical" evidence="11">
    <location>
        <begin position="148"/>
        <end position="171"/>
    </location>
</feature>
<comment type="catalytic activity">
    <reaction evidence="1">
        <text>ATP + protein L-histidine = ADP + protein N-phospho-L-histidine.</text>
        <dbReference type="EC" id="2.7.13.3"/>
    </reaction>
</comment>
<protein>
    <recommendedName>
        <fullName evidence="3">histidine kinase</fullName>
        <ecNumber evidence="3">2.7.13.3</ecNumber>
    </recommendedName>
</protein>
<dbReference type="GO" id="GO:0000155">
    <property type="term" value="F:phosphorelay sensor kinase activity"/>
    <property type="evidence" value="ECO:0007669"/>
    <property type="project" value="InterPro"/>
</dbReference>
<gene>
    <name evidence="14" type="ORF">SAMN05444391_0566</name>
</gene>
<evidence type="ECO:0000256" key="10">
    <source>
        <dbReference type="ARBA" id="ARBA00023136"/>
    </source>
</evidence>
<dbReference type="SMART" id="SM00387">
    <property type="entry name" value="HATPase_c"/>
    <property type="match status" value="1"/>
</dbReference>
<dbReference type="Pfam" id="PF00512">
    <property type="entry name" value="HisKA"/>
    <property type="match status" value="1"/>
</dbReference>
<evidence type="ECO:0000256" key="11">
    <source>
        <dbReference type="SAM" id="Phobius"/>
    </source>
</evidence>
<keyword evidence="8 11" id="KW-1133">Transmembrane helix</keyword>
<evidence type="ECO:0000313" key="14">
    <source>
        <dbReference type="EMBL" id="SHK29298.1"/>
    </source>
</evidence>
<evidence type="ECO:0000313" key="15">
    <source>
        <dbReference type="Proteomes" id="UP000189810"/>
    </source>
</evidence>
<dbReference type="Gene3D" id="6.10.340.10">
    <property type="match status" value="1"/>
</dbReference>
<dbReference type="Gene3D" id="3.30.565.10">
    <property type="entry name" value="Histidine kinase-like ATPase, C-terminal domain"/>
    <property type="match status" value="1"/>
</dbReference>
<feature type="domain" description="Histidine kinase" evidence="12">
    <location>
        <begin position="233"/>
        <end position="436"/>
    </location>
</feature>
<dbReference type="RefSeq" id="WP_079653728.1">
    <property type="nucleotide sequence ID" value="NZ_LT670846.1"/>
</dbReference>
<dbReference type="PANTHER" id="PTHR45436:SF5">
    <property type="entry name" value="SENSOR HISTIDINE KINASE TRCS"/>
    <property type="match status" value="1"/>
</dbReference>
<keyword evidence="10 11" id="KW-0472">Membrane</keyword>
<evidence type="ECO:0000256" key="7">
    <source>
        <dbReference type="ARBA" id="ARBA00022777"/>
    </source>
</evidence>
<dbReference type="EC" id="2.7.13.3" evidence="3"/>
<evidence type="ECO:0000259" key="13">
    <source>
        <dbReference type="PROSITE" id="PS50885"/>
    </source>
</evidence>
<dbReference type="Gene3D" id="1.10.287.130">
    <property type="match status" value="1"/>
</dbReference>
<dbReference type="GO" id="GO:0005886">
    <property type="term" value="C:plasma membrane"/>
    <property type="evidence" value="ECO:0007669"/>
    <property type="project" value="TreeGrafter"/>
</dbReference>
<dbReference type="PANTHER" id="PTHR45436">
    <property type="entry name" value="SENSOR HISTIDINE KINASE YKOH"/>
    <property type="match status" value="1"/>
</dbReference>
<keyword evidence="6 11" id="KW-0812">Transmembrane</keyword>
<name>A0A1M6RAD6_9AQUI</name>
<dbReference type="EMBL" id="LT670846">
    <property type="protein sequence ID" value="SHK29298.1"/>
    <property type="molecule type" value="Genomic_DNA"/>
</dbReference>
<dbReference type="SMART" id="SM00388">
    <property type="entry name" value="HisKA"/>
    <property type="match status" value="1"/>
</dbReference>
<keyword evidence="9" id="KW-0902">Two-component regulatory system</keyword>
<dbReference type="InterPro" id="IPR036097">
    <property type="entry name" value="HisK_dim/P_sf"/>
</dbReference>
<dbReference type="PROSITE" id="PS50885">
    <property type="entry name" value="HAMP"/>
    <property type="match status" value="1"/>
</dbReference>
<dbReference type="CDD" id="cd00075">
    <property type="entry name" value="HATPase"/>
    <property type="match status" value="1"/>
</dbReference>
<dbReference type="InterPro" id="IPR003661">
    <property type="entry name" value="HisK_dim/P_dom"/>
</dbReference>
<dbReference type="InterPro" id="IPR004358">
    <property type="entry name" value="Sig_transdc_His_kin-like_C"/>
</dbReference>
<dbReference type="PRINTS" id="PR00344">
    <property type="entry name" value="BCTRLSENSOR"/>
</dbReference>
<dbReference type="STRING" id="381751.SAMN05444391_0566"/>
<comment type="subcellular location">
    <subcellularLocation>
        <location evidence="2">Membrane</location>
    </subcellularLocation>
</comment>
<keyword evidence="5" id="KW-0808">Transferase</keyword>
<proteinExistence type="predicted"/>
<dbReference type="SMART" id="SM00304">
    <property type="entry name" value="HAMP"/>
    <property type="match status" value="1"/>
</dbReference>
<accession>A0A1M6RAD6</accession>
<keyword evidence="15" id="KW-1185">Reference proteome</keyword>
<evidence type="ECO:0000256" key="2">
    <source>
        <dbReference type="ARBA" id="ARBA00004370"/>
    </source>
</evidence>
<dbReference type="InterPro" id="IPR003594">
    <property type="entry name" value="HATPase_dom"/>
</dbReference>
<evidence type="ECO:0000256" key="6">
    <source>
        <dbReference type="ARBA" id="ARBA00022692"/>
    </source>
</evidence>
<dbReference type="SUPFAM" id="SSF158472">
    <property type="entry name" value="HAMP domain-like"/>
    <property type="match status" value="1"/>
</dbReference>
<feature type="domain" description="HAMP" evidence="13">
    <location>
        <begin position="172"/>
        <end position="225"/>
    </location>
</feature>
<keyword evidence="4" id="KW-0597">Phosphoprotein</keyword>
<evidence type="ECO:0000259" key="12">
    <source>
        <dbReference type="PROSITE" id="PS50109"/>
    </source>
</evidence>
<dbReference type="SUPFAM" id="SSF47384">
    <property type="entry name" value="Homodimeric domain of signal transducing histidine kinase"/>
    <property type="match status" value="1"/>
</dbReference>
<evidence type="ECO:0000256" key="4">
    <source>
        <dbReference type="ARBA" id="ARBA00022553"/>
    </source>
</evidence>
<feature type="transmembrane region" description="Helical" evidence="11">
    <location>
        <begin position="6"/>
        <end position="30"/>
    </location>
</feature>
<organism evidence="14 15">
    <name type="scientific">Thermocrinis minervae</name>
    <dbReference type="NCBI Taxonomy" id="381751"/>
    <lineage>
        <taxon>Bacteria</taxon>
        <taxon>Pseudomonadati</taxon>
        <taxon>Aquificota</taxon>
        <taxon>Aquificia</taxon>
        <taxon>Aquificales</taxon>
        <taxon>Aquificaceae</taxon>
        <taxon>Thermocrinis</taxon>
    </lineage>
</organism>
<dbReference type="InterPro" id="IPR005467">
    <property type="entry name" value="His_kinase_dom"/>
</dbReference>
<dbReference type="OrthoDB" id="9796330at2"/>
<evidence type="ECO:0000256" key="5">
    <source>
        <dbReference type="ARBA" id="ARBA00022679"/>
    </source>
</evidence>
<dbReference type="Proteomes" id="UP000189810">
    <property type="component" value="Chromosome I"/>
</dbReference>
<keyword evidence="7 14" id="KW-0418">Kinase</keyword>
<evidence type="ECO:0000256" key="9">
    <source>
        <dbReference type="ARBA" id="ARBA00023012"/>
    </source>
</evidence>
<dbReference type="SUPFAM" id="SSF55874">
    <property type="entry name" value="ATPase domain of HSP90 chaperone/DNA topoisomerase II/histidine kinase"/>
    <property type="match status" value="1"/>
</dbReference>
<dbReference type="PROSITE" id="PS50109">
    <property type="entry name" value="HIS_KIN"/>
    <property type="match status" value="1"/>
</dbReference>
<evidence type="ECO:0000256" key="1">
    <source>
        <dbReference type="ARBA" id="ARBA00000085"/>
    </source>
</evidence>
<dbReference type="InterPro" id="IPR050428">
    <property type="entry name" value="TCS_sensor_his_kinase"/>
</dbReference>
<dbReference type="CDD" id="cd00082">
    <property type="entry name" value="HisKA"/>
    <property type="match status" value="1"/>
</dbReference>
<sequence>MTVKLKILIIFLGVYLFSNVITTVFLVLAIRTVLVGHAIDYIDGYVSPILDVYRKHYKDPKIYIRGLAEALASERLSVIVLNKKNKILYIYSFSNYDEERLPLLDVENVIKEKHGVINDYIFITKTVGNYKLIFLNKIDEIKQIQKKLIFFTLALSSVVSILTSLIIVFLVRSAFKPLTYLTDKLREVYKGNMDVNIKKQNAKDEFSILINTFADMLEKLKETFNFQKETIANFAHALKTPLTYIKGQLELLSYGVYETDKEKFKEVIKSMQIQAEKMHRLINKLLLLMRLESGIPIKKEELSLSEVFAEVEEEYEYIRNTHNFIVEYPKEDLIVLADREYLKIAISNLVENSYKYTPEGGTIKLYIKEYCVVVEDTGKGIKDTQRVFERFYREDGEKEGFGLGLSIVKAIADLHGFRIHVESQPGAGSKFYLCFS</sequence>
<reference evidence="14 15" key="1">
    <citation type="submission" date="2016-11" db="EMBL/GenBank/DDBJ databases">
        <authorList>
            <person name="Jaros S."/>
            <person name="Januszkiewicz K."/>
            <person name="Wedrychowicz H."/>
        </authorList>
    </citation>
    <scope>NUCLEOTIDE SEQUENCE [LARGE SCALE GENOMIC DNA]</scope>
    <source>
        <strain evidence="14 15">DSM 19557</strain>
    </source>
</reference>
<dbReference type="CDD" id="cd06225">
    <property type="entry name" value="HAMP"/>
    <property type="match status" value="1"/>
</dbReference>
<dbReference type="Pfam" id="PF02518">
    <property type="entry name" value="HATPase_c"/>
    <property type="match status" value="1"/>
</dbReference>
<dbReference type="AlphaFoldDB" id="A0A1M6RAD6"/>